<dbReference type="OrthoDB" id="76114at2759"/>
<keyword evidence="2" id="KW-0812">Transmembrane</keyword>
<organism evidence="3 4">
    <name type="scientific">Chytriomyces confervae</name>
    <dbReference type="NCBI Taxonomy" id="246404"/>
    <lineage>
        <taxon>Eukaryota</taxon>
        <taxon>Fungi</taxon>
        <taxon>Fungi incertae sedis</taxon>
        <taxon>Chytridiomycota</taxon>
        <taxon>Chytridiomycota incertae sedis</taxon>
        <taxon>Chytridiomycetes</taxon>
        <taxon>Chytridiales</taxon>
        <taxon>Chytriomycetaceae</taxon>
        <taxon>Chytriomyces</taxon>
    </lineage>
</organism>
<dbReference type="EMBL" id="QEAP01000230">
    <property type="protein sequence ID" value="TPX72088.1"/>
    <property type="molecule type" value="Genomic_DNA"/>
</dbReference>
<name>A0A507F9X9_9FUNG</name>
<dbReference type="Gene3D" id="1.20.141.10">
    <property type="entry name" value="Chitosanase, subunit A, domain 1"/>
    <property type="match status" value="1"/>
</dbReference>
<comment type="caution">
    <text evidence="3">The sequence shown here is derived from an EMBL/GenBank/DDBJ whole genome shotgun (WGS) entry which is preliminary data.</text>
</comment>
<evidence type="ECO:0000313" key="3">
    <source>
        <dbReference type="EMBL" id="TPX72088.1"/>
    </source>
</evidence>
<proteinExistence type="predicted"/>
<dbReference type="InterPro" id="IPR023099">
    <property type="entry name" value="Glyco_hydro_46_N"/>
</dbReference>
<keyword evidence="2" id="KW-1133">Transmembrane helix</keyword>
<evidence type="ECO:0000256" key="2">
    <source>
        <dbReference type="SAM" id="Phobius"/>
    </source>
</evidence>
<dbReference type="AlphaFoldDB" id="A0A507F9X9"/>
<gene>
    <name evidence="3" type="ORF">CcCBS67573_g05894</name>
</gene>
<reference evidence="3 4" key="1">
    <citation type="journal article" date="2019" name="Sci. Rep.">
        <title>Comparative genomics of chytrid fungi reveal insights into the obligate biotrophic and pathogenic lifestyle of Synchytrium endobioticum.</title>
        <authorList>
            <person name="van de Vossenberg B.T.L.H."/>
            <person name="Warris S."/>
            <person name="Nguyen H.D.T."/>
            <person name="van Gent-Pelzer M.P.E."/>
            <person name="Joly D.L."/>
            <person name="van de Geest H.C."/>
            <person name="Bonants P.J.M."/>
            <person name="Smith D.S."/>
            <person name="Levesque C.A."/>
            <person name="van der Lee T.A.J."/>
        </authorList>
    </citation>
    <scope>NUCLEOTIDE SEQUENCE [LARGE SCALE GENOMIC DNA]</scope>
    <source>
        <strain evidence="3 4">CBS 675.73</strain>
    </source>
</reference>
<evidence type="ECO:0000256" key="1">
    <source>
        <dbReference type="SAM" id="MobiDB-lite"/>
    </source>
</evidence>
<protein>
    <submittedName>
        <fullName evidence="3">Chitosanase</fullName>
    </submittedName>
</protein>
<feature type="region of interest" description="Disordered" evidence="1">
    <location>
        <begin position="258"/>
        <end position="278"/>
    </location>
</feature>
<accession>A0A507F9X9</accession>
<feature type="transmembrane region" description="Helical" evidence="2">
    <location>
        <begin position="281"/>
        <end position="304"/>
    </location>
</feature>
<dbReference type="Gene3D" id="3.30.386.10">
    <property type="entry name" value="Chitosanase, subunit A, domain 2"/>
    <property type="match status" value="1"/>
</dbReference>
<dbReference type="Proteomes" id="UP000320333">
    <property type="component" value="Unassembled WGS sequence"/>
</dbReference>
<evidence type="ECO:0000313" key="4">
    <source>
        <dbReference type="Proteomes" id="UP000320333"/>
    </source>
</evidence>
<keyword evidence="2" id="KW-0472">Membrane</keyword>
<dbReference type="GO" id="GO:0005576">
    <property type="term" value="C:extracellular region"/>
    <property type="evidence" value="ECO:0007669"/>
    <property type="project" value="InterPro"/>
</dbReference>
<dbReference type="GO" id="GO:0016977">
    <property type="term" value="F:chitosanase activity"/>
    <property type="evidence" value="ECO:0007669"/>
    <property type="project" value="InterPro"/>
</dbReference>
<keyword evidence="4" id="KW-1185">Reference proteome</keyword>
<dbReference type="InterPro" id="IPR023346">
    <property type="entry name" value="Lysozyme-like_dom_sf"/>
</dbReference>
<dbReference type="SUPFAM" id="SSF53955">
    <property type="entry name" value="Lysozyme-like"/>
    <property type="match status" value="1"/>
</dbReference>
<sequence length="305" mass="32989">MPKCIEACIQNIALKLTSVYETSHQELQWSVCTQLNDNHGYSVGIMQFTTGTGSAQQVISRFEELMGKSGGGNQTSVFAKYSDALKKLEDAVRANGGAAQGDTTGLTGFCDAWALAAKDARFRDAQLFVTSKIWQPSQELADSFSLMLPVSRAQIFDSSIQLGLQGTTSLMKQLRDAGATVDPETDWIEKFLETRYNHLIETGGAYAPTVTRVNSYKHIVKAGNFEFDDNAVEALDNDGRAMTVLCDAEVVEGKIGEITDGDKRGSGNGSPGTKPRKTPTLIFDSSGAVVLVFIFLQVAISVLLH</sequence>
<dbReference type="GO" id="GO:0005975">
    <property type="term" value="P:carbohydrate metabolic process"/>
    <property type="evidence" value="ECO:0007669"/>
    <property type="project" value="InterPro"/>
</dbReference>
<dbReference type="Pfam" id="PF01374">
    <property type="entry name" value="Glyco_hydro_46"/>
    <property type="match status" value="1"/>
</dbReference>
<dbReference type="InterPro" id="IPR000400">
    <property type="entry name" value="Glyco_hydro_46"/>
</dbReference>